<dbReference type="EMBL" id="JAVXZY010000001">
    <property type="protein sequence ID" value="MDT8998416.1"/>
    <property type="molecule type" value="Genomic_DNA"/>
</dbReference>
<keyword evidence="12" id="KW-1185">Reference proteome</keyword>
<sequence>MSPGPTPSGSTLLLTRPRQQAADWLQRLAALGVQAHALPLLEIAPALDPGPALEGWRRLPEAALAMFVSPNAVEQFFALRPAQRRWPAQTLAATVGPGSAQALLAQGVPQALLRQPPADAASLDSEHLWPLLEPLDWQGRLALVLRGEGGRDWLAERLRERGAEVLQLSVYRRGCPQLSAEEAGLLAAAVAAPGQHVWLFSSSEAAGHLRQLAPAAEWSAARAIATHPRIADSVRQLGFGHVVLARPDAQAIANALSRL</sequence>
<evidence type="ECO:0000256" key="7">
    <source>
        <dbReference type="ARBA" id="ARBA00040167"/>
    </source>
</evidence>
<comment type="similarity">
    <text evidence="2 9">Belongs to the uroporphyrinogen-III synthase family.</text>
</comment>
<evidence type="ECO:0000313" key="11">
    <source>
        <dbReference type="EMBL" id="MDT8998416.1"/>
    </source>
</evidence>
<evidence type="ECO:0000256" key="9">
    <source>
        <dbReference type="RuleBase" id="RU366031"/>
    </source>
</evidence>
<comment type="pathway">
    <text evidence="1 9">Porphyrin-containing compound metabolism; protoporphyrin-IX biosynthesis; coproporphyrinogen-III from 5-aminolevulinate: step 3/4.</text>
</comment>
<dbReference type="RefSeq" id="WP_315648745.1">
    <property type="nucleotide sequence ID" value="NZ_JAVXZY010000001.1"/>
</dbReference>
<dbReference type="CDD" id="cd06578">
    <property type="entry name" value="HemD"/>
    <property type="match status" value="1"/>
</dbReference>
<evidence type="ECO:0000313" key="12">
    <source>
        <dbReference type="Proteomes" id="UP001246372"/>
    </source>
</evidence>
<organism evidence="11 12">
    <name type="scientific">Roseateles aquae</name>
    <dbReference type="NCBI Taxonomy" id="3077235"/>
    <lineage>
        <taxon>Bacteria</taxon>
        <taxon>Pseudomonadati</taxon>
        <taxon>Pseudomonadota</taxon>
        <taxon>Betaproteobacteria</taxon>
        <taxon>Burkholderiales</taxon>
        <taxon>Sphaerotilaceae</taxon>
        <taxon>Roseateles</taxon>
    </lineage>
</organism>
<evidence type="ECO:0000256" key="2">
    <source>
        <dbReference type="ARBA" id="ARBA00008133"/>
    </source>
</evidence>
<keyword evidence="4 9" id="KW-0456">Lyase</keyword>
<evidence type="ECO:0000256" key="1">
    <source>
        <dbReference type="ARBA" id="ARBA00004772"/>
    </source>
</evidence>
<dbReference type="PANTHER" id="PTHR38042">
    <property type="entry name" value="UROPORPHYRINOGEN-III SYNTHASE, CHLOROPLASTIC"/>
    <property type="match status" value="1"/>
</dbReference>
<evidence type="ECO:0000256" key="5">
    <source>
        <dbReference type="ARBA" id="ARBA00023244"/>
    </source>
</evidence>
<keyword evidence="5 9" id="KW-0627">Porphyrin biosynthesis</keyword>
<feature type="domain" description="Tetrapyrrole biosynthesis uroporphyrinogen III synthase" evidence="10">
    <location>
        <begin position="25"/>
        <end position="252"/>
    </location>
</feature>
<dbReference type="InterPro" id="IPR039793">
    <property type="entry name" value="UROS/Hem4"/>
</dbReference>
<dbReference type="InterPro" id="IPR036108">
    <property type="entry name" value="4pyrrol_syn_uPrphyn_synt_sf"/>
</dbReference>
<dbReference type="SUPFAM" id="SSF69618">
    <property type="entry name" value="HemD-like"/>
    <property type="match status" value="1"/>
</dbReference>
<comment type="function">
    <text evidence="6 9">Catalyzes cyclization of the linear tetrapyrrole, hydroxymethylbilane, to the macrocyclic uroporphyrinogen III.</text>
</comment>
<accession>A0ABU3P762</accession>
<comment type="caution">
    <text evidence="11">The sequence shown here is derived from an EMBL/GenBank/DDBJ whole genome shotgun (WGS) entry which is preliminary data.</text>
</comment>
<evidence type="ECO:0000259" key="10">
    <source>
        <dbReference type="Pfam" id="PF02602"/>
    </source>
</evidence>
<gene>
    <name evidence="11" type="ORF">RQP53_03905</name>
</gene>
<evidence type="ECO:0000256" key="6">
    <source>
        <dbReference type="ARBA" id="ARBA00037589"/>
    </source>
</evidence>
<dbReference type="PANTHER" id="PTHR38042:SF1">
    <property type="entry name" value="UROPORPHYRINOGEN-III SYNTHASE, CHLOROPLASTIC"/>
    <property type="match status" value="1"/>
</dbReference>
<evidence type="ECO:0000256" key="4">
    <source>
        <dbReference type="ARBA" id="ARBA00023239"/>
    </source>
</evidence>
<evidence type="ECO:0000256" key="8">
    <source>
        <dbReference type="ARBA" id="ARBA00048617"/>
    </source>
</evidence>
<evidence type="ECO:0000256" key="3">
    <source>
        <dbReference type="ARBA" id="ARBA00013109"/>
    </source>
</evidence>
<dbReference type="Proteomes" id="UP001246372">
    <property type="component" value="Unassembled WGS sequence"/>
</dbReference>
<reference evidence="11" key="1">
    <citation type="submission" date="2023-09" db="EMBL/GenBank/DDBJ databases">
        <title>Paucibacter sp. APW11 Genome sequencing and assembly.</title>
        <authorList>
            <person name="Kim I."/>
        </authorList>
    </citation>
    <scope>NUCLEOTIDE SEQUENCE</scope>
    <source>
        <strain evidence="11">APW11</strain>
    </source>
</reference>
<proteinExistence type="inferred from homology"/>
<dbReference type="EC" id="4.2.1.75" evidence="3 9"/>
<dbReference type="Gene3D" id="3.40.50.10090">
    <property type="match status" value="2"/>
</dbReference>
<name>A0ABU3P762_9BURK</name>
<dbReference type="GO" id="GO:0004852">
    <property type="term" value="F:uroporphyrinogen-III synthase activity"/>
    <property type="evidence" value="ECO:0007669"/>
    <property type="project" value="UniProtKB-EC"/>
</dbReference>
<dbReference type="Pfam" id="PF02602">
    <property type="entry name" value="HEM4"/>
    <property type="match status" value="1"/>
</dbReference>
<dbReference type="InterPro" id="IPR003754">
    <property type="entry name" value="4pyrrol_synth_uPrphyn_synth"/>
</dbReference>
<comment type="catalytic activity">
    <reaction evidence="8 9">
        <text>hydroxymethylbilane = uroporphyrinogen III + H2O</text>
        <dbReference type="Rhea" id="RHEA:18965"/>
        <dbReference type="ChEBI" id="CHEBI:15377"/>
        <dbReference type="ChEBI" id="CHEBI:57308"/>
        <dbReference type="ChEBI" id="CHEBI:57845"/>
        <dbReference type="EC" id="4.2.1.75"/>
    </reaction>
</comment>
<protein>
    <recommendedName>
        <fullName evidence="7 9">Uroporphyrinogen-III synthase</fullName>
        <ecNumber evidence="3 9">4.2.1.75</ecNumber>
    </recommendedName>
</protein>